<dbReference type="HAMAP" id="MF_01147">
    <property type="entry name" value="Lgt"/>
    <property type="match status" value="1"/>
</dbReference>
<feature type="transmembrane region" description="Helical" evidence="7">
    <location>
        <begin position="242"/>
        <end position="260"/>
    </location>
</feature>
<comment type="subcellular location">
    <subcellularLocation>
        <location evidence="7">Cell membrane</location>
        <topology evidence="7">Multi-pass membrane protein</topology>
    </subcellularLocation>
</comment>
<keyword evidence="10" id="KW-1185">Reference proteome</keyword>
<dbReference type="InterPro" id="IPR001640">
    <property type="entry name" value="Lgt"/>
</dbReference>
<evidence type="ECO:0000256" key="3">
    <source>
        <dbReference type="ARBA" id="ARBA00022679"/>
    </source>
</evidence>
<feature type="transmembrane region" description="Helical" evidence="7">
    <location>
        <begin position="182"/>
        <end position="199"/>
    </location>
</feature>
<dbReference type="GO" id="GO:0008961">
    <property type="term" value="F:phosphatidylglycerol-prolipoprotein diacylglyceryl transferase activity"/>
    <property type="evidence" value="ECO:0007669"/>
    <property type="project" value="UniProtKB-UniRule"/>
</dbReference>
<feature type="binding site" evidence="7">
    <location>
        <position position="141"/>
    </location>
    <ligand>
        <name>a 1,2-diacyl-sn-glycero-3-phospho-(1'-sn-glycerol)</name>
        <dbReference type="ChEBI" id="CHEBI:64716"/>
    </ligand>
</feature>
<feature type="transmembrane region" description="Helical" evidence="7">
    <location>
        <begin position="91"/>
        <end position="115"/>
    </location>
</feature>
<evidence type="ECO:0000313" key="10">
    <source>
        <dbReference type="Proteomes" id="UP000002484"/>
    </source>
</evidence>
<dbReference type="RefSeq" id="WP_013426076.1">
    <property type="nucleotide sequence ID" value="NC_014666.1"/>
</dbReference>
<keyword evidence="4 7" id="KW-0812">Transmembrane</keyword>
<dbReference type="Proteomes" id="UP000002484">
    <property type="component" value="Chromosome"/>
</dbReference>
<evidence type="ECO:0000256" key="7">
    <source>
        <dbReference type="HAMAP-Rule" id="MF_01147"/>
    </source>
</evidence>
<evidence type="ECO:0000256" key="1">
    <source>
        <dbReference type="ARBA" id="ARBA00007150"/>
    </source>
</evidence>
<dbReference type="STRING" id="298654.FraEuI1c_4969"/>
<feature type="transmembrane region" description="Helical" evidence="7">
    <location>
        <begin position="21"/>
        <end position="40"/>
    </location>
</feature>
<gene>
    <name evidence="7" type="primary">lgt</name>
    <name evidence="9" type="ordered locus">FraEuI1c_4969</name>
</gene>
<sequence length="335" mass="35470">MVLAAIPSPSRGVLHLGPLPLRAYAFMIIIGVIVAVWLTGRRLQARGVDPNFASDAGVGAVLLGIIGARVYHVLTSPQAYFGKNGDLVHVLYVWNGGLGIWGAVAGGALGVWLACRRAGVPFLLFSDAAAPGLIFAQAIGRWGNYFNQELFGRPTTLPWGLKIDPAHRPIGYEQYATFHPTFLYESIWDVAVGVTLLVIDRRARLGRGRLLALYIMMYTVGRGLIEALRIDDAEHFLGLRLNDWTSIVVFLGAVAMYLLIRKPVDRDVSPADATAAEPAEIAVAPAADDTGDEDGAPVTAAAVSGRIATEKPAGVTAPPAVDGGDESAVPGRGDG</sequence>
<dbReference type="EC" id="2.5.1.145" evidence="7"/>
<evidence type="ECO:0000256" key="8">
    <source>
        <dbReference type="SAM" id="MobiDB-lite"/>
    </source>
</evidence>
<comment type="pathway">
    <text evidence="7">Protein modification; lipoprotein biosynthesis (diacylglyceryl transfer).</text>
</comment>
<dbReference type="NCBIfam" id="TIGR00544">
    <property type="entry name" value="lgt"/>
    <property type="match status" value="1"/>
</dbReference>
<dbReference type="eggNOG" id="COG0682">
    <property type="taxonomic scope" value="Bacteria"/>
</dbReference>
<dbReference type="GO" id="GO:0005886">
    <property type="term" value="C:plasma membrane"/>
    <property type="evidence" value="ECO:0007669"/>
    <property type="project" value="UniProtKB-SubCell"/>
</dbReference>
<feature type="transmembrane region" description="Helical" evidence="7">
    <location>
        <begin position="211"/>
        <end position="230"/>
    </location>
</feature>
<evidence type="ECO:0000313" key="9">
    <source>
        <dbReference type="EMBL" id="ADP82958.1"/>
    </source>
</evidence>
<keyword evidence="5 7" id="KW-1133">Transmembrane helix</keyword>
<proteinExistence type="inferred from homology"/>
<reference evidence="9 10" key="1">
    <citation type="submission" date="2010-10" db="EMBL/GenBank/DDBJ databases">
        <title>Complete sequence of Frankia sp. EuI1c.</title>
        <authorList>
            <consortium name="US DOE Joint Genome Institute"/>
            <person name="Lucas S."/>
            <person name="Copeland A."/>
            <person name="Lapidus A."/>
            <person name="Cheng J.-F."/>
            <person name="Bruce D."/>
            <person name="Goodwin L."/>
            <person name="Pitluck S."/>
            <person name="Chertkov O."/>
            <person name="Detter J.C."/>
            <person name="Han C."/>
            <person name="Tapia R."/>
            <person name="Land M."/>
            <person name="Hauser L."/>
            <person name="Jeffries C."/>
            <person name="Kyrpides N."/>
            <person name="Ivanova N."/>
            <person name="Mikhailova N."/>
            <person name="Beauchemin N."/>
            <person name="Sen A."/>
            <person name="Sur S.A."/>
            <person name="Gtari M."/>
            <person name="Wall L."/>
            <person name="Tisa L."/>
            <person name="Woyke T."/>
        </authorList>
    </citation>
    <scope>NUCLEOTIDE SEQUENCE [LARGE SCALE GENOMIC DNA]</scope>
    <source>
        <strain evidence="10">DSM 45817 / CECT 9037 / EuI1c</strain>
    </source>
</reference>
<feature type="transmembrane region" description="Helical" evidence="7">
    <location>
        <begin position="52"/>
        <end position="71"/>
    </location>
</feature>
<dbReference type="PANTHER" id="PTHR30589:SF0">
    <property type="entry name" value="PHOSPHATIDYLGLYCEROL--PROLIPOPROTEIN DIACYLGLYCERYL TRANSFERASE"/>
    <property type="match status" value="1"/>
</dbReference>
<dbReference type="Pfam" id="PF01790">
    <property type="entry name" value="LGT"/>
    <property type="match status" value="1"/>
</dbReference>
<feature type="transmembrane region" description="Helical" evidence="7">
    <location>
        <begin position="122"/>
        <end position="140"/>
    </location>
</feature>
<dbReference type="HOGENOM" id="CLU_013386_2_0_11"/>
<dbReference type="OrthoDB" id="871140at2"/>
<evidence type="ECO:0000256" key="5">
    <source>
        <dbReference type="ARBA" id="ARBA00022989"/>
    </source>
</evidence>
<keyword evidence="3 7" id="KW-0808">Transferase</keyword>
<dbReference type="AlphaFoldDB" id="E3J308"/>
<evidence type="ECO:0000256" key="2">
    <source>
        <dbReference type="ARBA" id="ARBA00022475"/>
    </source>
</evidence>
<keyword evidence="9" id="KW-0449">Lipoprotein</keyword>
<keyword evidence="6 7" id="KW-0472">Membrane</keyword>
<dbReference type="EMBL" id="CP002299">
    <property type="protein sequence ID" value="ADP82958.1"/>
    <property type="molecule type" value="Genomic_DNA"/>
</dbReference>
<dbReference type="FunCoup" id="E3J308">
    <property type="interactions" value="14"/>
</dbReference>
<dbReference type="PROSITE" id="PS01311">
    <property type="entry name" value="LGT"/>
    <property type="match status" value="1"/>
</dbReference>
<dbReference type="GO" id="GO:0042158">
    <property type="term" value="P:lipoprotein biosynthetic process"/>
    <property type="evidence" value="ECO:0007669"/>
    <property type="project" value="UniProtKB-UniRule"/>
</dbReference>
<dbReference type="KEGG" id="fri:FraEuI1c_4969"/>
<dbReference type="PANTHER" id="PTHR30589">
    <property type="entry name" value="PROLIPOPROTEIN DIACYLGLYCERYL TRANSFERASE"/>
    <property type="match status" value="1"/>
</dbReference>
<dbReference type="InParanoid" id="E3J308"/>
<comment type="function">
    <text evidence="7">Catalyzes the transfer of the diacylglyceryl group from phosphatidylglycerol to the sulfhydryl group of the N-terminal cysteine of a prolipoprotein, the first step in the formation of mature lipoproteins.</text>
</comment>
<dbReference type="UniPathway" id="UPA00664"/>
<comment type="similarity">
    <text evidence="1 7">Belongs to the Lgt family.</text>
</comment>
<evidence type="ECO:0000256" key="6">
    <source>
        <dbReference type="ARBA" id="ARBA00023136"/>
    </source>
</evidence>
<organism evidence="9 10">
    <name type="scientific">Pseudofrankia inefficax (strain DSM 45817 / CECT 9037 / DDB 130130 / EuI1c)</name>
    <name type="common">Frankia inefficax</name>
    <dbReference type="NCBI Taxonomy" id="298654"/>
    <lineage>
        <taxon>Bacteria</taxon>
        <taxon>Bacillati</taxon>
        <taxon>Actinomycetota</taxon>
        <taxon>Actinomycetes</taxon>
        <taxon>Frankiales</taxon>
        <taxon>Frankiaceae</taxon>
        <taxon>Pseudofrankia</taxon>
    </lineage>
</organism>
<protein>
    <recommendedName>
        <fullName evidence="7">Phosphatidylglycerol--prolipoprotein diacylglyceryl transferase</fullName>
        <ecNumber evidence="7">2.5.1.145</ecNumber>
    </recommendedName>
</protein>
<accession>E3J308</accession>
<feature type="region of interest" description="Disordered" evidence="8">
    <location>
        <begin position="284"/>
        <end position="335"/>
    </location>
</feature>
<evidence type="ECO:0000256" key="4">
    <source>
        <dbReference type="ARBA" id="ARBA00022692"/>
    </source>
</evidence>
<keyword evidence="2 7" id="KW-1003">Cell membrane</keyword>
<comment type="catalytic activity">
    <reaction evidence="7">
        <text>L-cysteinyl-[prolipoprotein] + a 1,2-diacyl-sn-glycero-3-phospho-(1'-sn-glycerol) = an S-1,2-diacyl-sn-glyceryl-L-cysteinyl-[prolipoprotein] + sn-glycerol 1-phosphate + H(+)</text>
        <dbReference type="Rhea" id="RHEA:56712"/>
        <dbReference type="Rhea" id="RHEA-COMP:14679"/>
        <dbReference type="Rhea" id="RHEA-COMP:14680"/>
        <dbReference type="ChEBI" id="CHEBI:15378"/>
        <dbReference type="ChEBI" id="CHEBI:29950"/>
        <dbReference type="ChEBI" id="CHEBI:57685"/>
        <dbReference type="ChEBI" id="CHEBI:64716"/>
        <dbReference type="ChEBI" id="CHEBI:140658"/>
        <dbReference type="EC" id="2.5.1.145"/>
    </reaction>
</comment>
<name>E3J308_PSEI1</name>